<evidence type="ECO:0000256" key="3">
    <source>
        <dbReference type="ARBA" id="ARBA00022989"/>
    </source>
</evidence>
<dbReference type="CDD" id="cd16914">
    <property type="entry name" value="EcfT"/>
    <property type="match status" value="1"/>
</dbReference>
<name>A0A4Y7R9M2_9FIRM</name>
<dbReference type="PANTHER" id="PTHR33514:SF13">
    <property type="entry name" value="PROTEIN ABCI12, CHLOROPLASTIC"/>
    <property type="match status" value="1"/>
</dbReference>
<dbReference type="InterPro" id="IPR003339">
    <property type="entry name" value="ABC/ECF_trnsptr_transmembrane"/>
</dbReference>
<evidence type="ECO:0000313" key="7">
    <source>
        <dbReference type="Proteomes" id="UP000298324"/>
    </source>
</evidence>
<accession>A0A4Y7R9M2</accession>
<organism evidence="6 7">
    <name type="scientific">Pelotomaculum schinkii</name>
    <dbReference type="NCBI Taxonomy" id="78350"/>
    <lineage>
        <taxon>Bacteria</taxon>
        <taxon>Bacillati</taxon>
        <taxon>Bacillota</taxon>
        <taxon>Clostridia</taxon>
        <taxon>Eubacteriales</taxon>
        <taxon>Desulfotomaculaceae</taxon>
        <taxon>Pelotomaculum</taxon>
    </lineage>
</organism>
<evidence type="ECO:0000256" key="1">
    <source>
        <dbReference type="ARBA" id="ARBA00004141"/>
    </source>
</evidence>
<feature type="transmembrane region" description="Helical" evidence="5">
    <location>
        <begin position="19"/>
        <end position="36"/>
    </location>
</feature>
<keyword evidence="2 5" id="KW-0812">Transmembrane</keyword>
<dbReference type="EMBL" id="QFGA01000002">
    <property type="protein sequence ID" value="TEB05351.1"/>
    <property type="molecule type" value="Genomic_DNA"/>
</dbReference>
<keyword evidence="7" id="KW-1185">Reference proteome</keyword>
<feature type="transmembrane region" description="Helical" evidence="5">
    <location>
        <begin position="42"/>
        <end position="59"/>
    </location>
</feature>
<keyword evidence="4 5" id="KW-0472">Membrane</keyword>
<reference evidence="6 7" key="1">
    <citation type="journal article" date="2018" name="Environ. Microbiol.">
        <title>Novel energy conservation strategies and behaviour of Pelotomaculum schinkii driving syntrophic propionate catabolism.</title>
        <authorList>
            <person name="Hidalgo-Ahumada C.A.P."/>
            <person name="Nobu M.K."/>
            <person name="Narihiro T."/>
            <person name="Tamaki H."/>
            <person name="Liu W.T."/>
            <person name="Kamagata Y."/>
            <person name="Stams A.J.M."/>
            <person name="Imachi H."/>
            <person name="Sousa D.Z."/>
        </authorList>
    </citation>
    <scope>NUCLEOTIDE SEQUENCE [LARGE SCALE GENOMIC DNA]</scope>
    <source>
        <strain evidence="6 7">HH</strain>
    </source>
</reference>
<proteinExistence type="predicted"/>
<comment type="subcellular location">
    <subcellularLocation>
        <location evidence="1">Membrane</location>
        <topology evidence="1">Multi-pass membrane protein</topology>
    </subcellularLocation>
</comment>
<dbReference type="RefSeq" id="WP_190240427.1">
    <property type="nucleotide sequence ID" value="NZ_QFGA01000002.1"/>
</dbReference>
<keyword evidence="3 5" id="KW-1133">Transmembrane helix</keyword>
<feature type="transmembrane region" description="Helical" evidence="5">
    <location>
        <begin position="66"/>
        <end position="84"/>
    </location>
</feature>
<dbReference type="AlphaFoldDB" id="A0A4Y7R9M2"/>
<comment type="caution">
    <text evidence="6">The sequence shown here is derived from an EMBL/GenBank/DDBJ whole genome shotgun (WGS) entry which is preliminary data.</text>
</comment>
<dbReference type="PANTHER" id="PTHR33514">
    <property type="entry name" value="PROTEIN ABCI12, CHLOROPLASTIC"/>
    <property type="match status" value="1"/>
</dbReference>
<feature type="transmembrane region" description="Helical" evidence="5">
    <location>
        <begin position="107"/>
        <end position="129"/>
    </location>
</feature>
<feature type="transmembrane region" description="Helical" evidence="5">
    <location>
        <begin position="236"/>
        <end position="257"/>
    </location>
</feature>
<evidence type="ECO:0000313" key="6">
    <source>
        <dbReference type="EMBL" id="TEB05351.1"/>
    </source>
</evidence>
<evidence type="ECO:0000256" key="2">
    <source>
        <dbReference type="ARBA" id="ARBA00022692"/>
    </source>
</evidence>
<sequence>MAAAVEYIHGNSPVHRLNAMSKIFWSLFVLAAGLLFNDYRYLLTLLLSVLFVAALGGVLKNFLPACAGLSIFALILLIIQALFYDQGQALFHLVPGANYLPVTDQGLLTGLAMAARMLALVLSFMVFLATTRTQDIVLTLVEKLKIPYDYAFTFLTALRFIPTFFGEVRQVSEAQQARGHALEGLNPFKKIMSYAPVGVPLVLLSLNKAENLAMAMETRGYGGGRRTYLRDPRLGVADYCLTGLMALLLAISVYARVKGYGVV</sequence>
<evidence type="ECO:0000256" key="5">
    <source>
        <dbReference type="SAM" id="Phobius"/>
    </source>
</evidence>
<gene>
    <name evidence="6" type="primary">ecfT_6</name>
    <name evidence="6" type="ORF">Psch_02392</name>
</gene>
<evidence type="ECO:0000256" key="4">
    <source>
        <dbReference type="ARBA" id="ARBA00023136"/>
    </source>
</evidence>
<dbReference type="Proteomes" id="UP000298324">
    <property type="component" value="Unassembled WGS sequence"/>
</dbReference>
<dbReference type="GO" id="GO:0005886">
    <property type="term" value="C:plasma membrane"/>
    <property type="evidence" value="ECO:0007669"/>
    <property type="project" value="TreeGrafter"/>
</dbReference>
<dbReference type="Pfam" id="PF02361">
    <property type="entry name" value="CbiQ"/>
    <property type="match status" value="1"/>
</dbReference>
<protein>
    <submittedName>
        <fullName evidence="6">Energy-coupling factor transporter transmembrane protein EcfT</fullName>
    </submittedName>
</protein>